<comment type="caution">
    <text evidence="9">The sequence shown here is derived from an EMBL/GenBank/DDBJ whole genome shotgun (WGS) entry which is preliminary data.</text>
</comment>
<organism evidence="9 10">
    <name type="scientific">Vibrio ishigakensis</name>
    <dbReference type="NCBI Taxonomy" id="1481914"/>
    <lineage>
        <taxon>Bacteria</taxon>
        <taxon>Pseudomonadati</taxon>
        <taxon>Pseudomonadota</taxon>
        <taxon>Gammaproteobacteria</taxon>
        <taxon>Vibrionales</taxon>
        <taxon>Vibrionaceae</taxon>
        <taxon>Vibrio</taxon>
    </lineage>
</organism>
<dbReference type="GO" id="GO:0009432">
    <property type="term" value="P:SOS response"/>
    <property type="evidence" value="ECO:0007669"/>
    <property type="project" value="UniProtKB-KW"/>
</dbReference>
<accession>A0A0B8NSL9</accession>
<evidence type="ECO:0000256" key="7">
    <source>
        <dbReference type="ARBA" id="ARBA00023204"/>
    </source>
</evidence>
<dbReference type="GO" id="GO:0006289">
    <property type="term" value="P:nucleotide-excision repair"/>
    <property type="evidence" value="ECO:0007669"/>
    <property type="project" value="InterPro"/>
</dbReference>
<dbReference type="Gene3D" id="3.40.50.300">
    <property type="entry name" value="P-loop containing nucleotide triphosphate hydrolases"/>
    <property type="match status" value="1"/>
</dbReference>
<keyword evidence="7" id="KW-0234">DNA repair</keyword>
<dbReference type="FunFam" id="3.40.50.300:FF:000477">
    <property type="entry name" value="UvrABC system protein B"/>
    <property type="match status" value="1"/>
</dbReference>
<dbReference type="PANTHER" id="PTHR24029:SF0">
    <property type="entry name" value="UVRABC SYSTEM PROTEIN B"/>
    <property type="match status" value="1"/>
</dbReference>
<keyword evidence="3" id="KW-0227">DNA damage</keyword>
<protein>
    <submittedName>
        <fullName evidence="9">Excinuclease ABC subunit B</fullName>
    </submittedName>
</protein>
<dbReference type="Proteomes" id="UP000031671">
    <property type="component" value="Unassembled WGS sequence"/>
</dbReference>
<gene>
    <name evidence="9" type="ORF">JCM19231_4438</name>
</gene>
<keyword evidence="4" id="KW-0228">DNA excision</keyword>
<evidence type="ECO:0000256" key="6">
    <source>
        <dbReference type="ARBA" id="ARBA00022881"/>
    </source>
</evidence>
<evidence type="ECO:0000256" key="3">
    <source>
        <dbReference type="ARBA" id="ARBA00022763"/>
    </source>
</evidence>
<dbReference type="EMBL" id="BBRZ01000038">
    <property type="protein sequence ID" value="GAM56876.1"/>
    <property type="molecule type" value="Genomic_DNA"/>
</dbReference>
<keyword evidence="1" id="KW-0963">Cytoplasm</keyword>
<evidence type="ECO:0000313" key="10">
    <source>
        <dbReference type="Proteomes" id="UP000031671"/>
    </source>
</evidence>
<evidence type="ECO:0000256" key="1">
    <source>
        <dbReference type="ARBA" id="ARBA00022490"/>
    </source>
</evidence>
<reference evidence="9 10" key="2">
    <citation type="submission" date="2015-01" db="EMBL/GenBank/DDBJ databases">
        <authorList>
            <consortium name="NBRP consortium"/>
            <person name="Sawabe T."/>
            <person name="Meirelles P."/>
            <person name="Feng G."/>
            <person name="Sayaka M."/>
            <person name="Hattori M."/>
            <person name="Ohkuma M."/>
        </authorList>
    </citation>
    <scope>NUCLEOTIDE SEQUENCE [LARGE SCALE GENOMIC DNA]</scope>
    <source>
        <strain evidence="10">JCM 19231</strain>
    </source>
</reference>
<keyword evidence="6" id="KW-0267">Excision nuclease</keyword>
<dbReference type="GO" id="GO:0004518">
    <property type="term" value="F:nuclease activity"/>
    <property type="evidence" value="ECO:0007669"/>
    <property type="project" value="UniProtKB-KW"/>
</dbReference>
<dbReference type="GO" id="GO:0016887">
    <property type="term" value="F:ATP hydrolysis activity"/>
    <property type="evidence" value="ECO:0007669"/>
    <property type="project" value="InterPro"/>
</dbReference>
<keyword evidence="5" id="KW-0067">ATP-binding</keyword>
<dbReference type="InterPro" id="IPR004807">
    <property type="entry name" value="UvrB"/>
</dbReference>
<evidence type="ECO:0000256" key="8">
    <source>
        <dbReference type="ARBA" id="ARBA00023236"/>
    </source>
</evidence>
<dbReference type="GO" id="GO:0009380">
    <property type="term" value="C:excinuclease repair complex"/>
    <property type="evidence" value="ECO:0007669"/>
    <property type="project" value="InterPro"/>
</dbReference>
<proteinExistence type="predicted"/>
<keyword evidence="2" id="KW-0547">Nucleotide-binding</keyword>
<keyword evidence="8" id="KW-0742">SOS response</keyword>
<sequence length="195" mass="22202">MLEAIETIKEELADRKKYLLENNKLLEEQRISQRTQFDIEMMNELGFCSGVENYSRHLSGRAEGEPPPTLFDYLPHDGLLIIDESHVTVPQIGAMYKGDRSRKETLVEYGFRLPSALDNRPLKFEEFEALAPQTIFVSATPGKYEIEMSGDEIADQVVRPTGLLDPELEVRPVATQVMIFFRRYASAVPSMSASW</sequence>
<dbReference type="SUPFAM" id="SSF52540">
    <property type="entry name" value="P-loop containing nucleoside triphosphate hydrolases"/>
    <property type="match status" value="1"/>
</dbReference>
<dbReference type="PANTHER" id="PTHR24029">
    <property type="entry name" value="UVRABC SYSTEM PROTEIN B"/>
    <property type="match status" value="1"/>
</dbReference>
<dbReference type="GO" id="GO:0003677">
    <property type="term" value="F:DNA binding"/>
    <property type="evidence" value="ECO:0007669"/>
    <property type="project" value="InterPro"/>
</dbReference>
<reference evidence="9 10" key="1">
    <citation type="submission" date="2015-01" db="EMBL/GenBank/DDBJ databases">
        <title>Vibrio sp. C1 JCM 19231 whole genome shotgun sequence.</title>
        <authorList>
            <person name="Sawabe T."/>
            <person name="Meirelles P."/>
            <person name="Feng G."/>
            <person name="Sayaka M."/>
            <person name="Hattori M."/>
            <person name="Ohkuma M."/>
        </authorList>
    </citation>
    <scope>NUCLEOTIDE SEQUENCE [LARGE SCALE GENOMIC DNA]</scope>
    <source>
        <strain evidence="10">JCM 19231</strain>
    </source>
</reference>
<evidence type="ECO:0000256" key="2">
    <source>
        <dbReference type="ARBA" id="ARBA00022741"/>
    </source>
</evidence>
<evidence type="ECO:0000313" key="9">
    <source>
        <dbReference type="EMBL" id="GAM56876.1"/>
    </source>
</evidence>
<dbReference type="AlphaFoldDB" id="A0A0B8NSL9"/>
<evidence type="ECO:0000256" key="4">
    <source>
        <dbReference type="ARBA" id="ARBA00022769"/>
    </source>
</evidence>
<name>A0A0B8NSL9_9VIBR</name>
<keyword evidence="10" id="KW-1185">Reference proteome</keyword>
<dbReference type="InterPro" id="IPR027417">
    <property type="entry name" value="P-loop_NTPase"/>
</dbReference>
<dbReference type="GO" id="GO:0005524">
    <property type="term" value="F:ATP binding"/>
    <property type="evidence" value="ECO:0007669"/>
    <property type="project" value="UniProtKB-KW"/>
</dbReference>
<evidence type="ECO:0000256" key="5">
    <source>
        <dbReference type="ARBA" id="ARBA00022840"/>
    </source>
</evidence>